<accession>A0ABW6YLK1</accession>
<dbReference type="SUPFAM" id="SSF56091">
    <property type="entry name" value="DNA ligase/mRNA capping enzyme, catalytic domain"/>
    <property type="match status" value="1"/>
</dbReference>
<dbReference type="RefSeq" id="WP_391937462.1">
    <property type="nucleotide sequence ID" value="NZ_JBIBSM010000024.1"/>
</dbReference>
<dbReference type="Gene3D" id="3.30.470.30">
    <property type="entry name" value="DNA ligase/mRNA capping enzyme"/>
    <property type="match status" value="1"/>
</dbReference>
<feature type="domain" description="ATP-dependent DNA ligase family profile" evidence="1">
    <location>
        <begin position="16"/>
        <end position="133"/>
    </location>
</feature>
<dbReference type="Pfam" id="PF01068">
    <property type="entry name" value="DNA_ligase_A_M"/>
    <property type="match status" value="1"/>
</dbReference>
<evidence type="ECO:0000259" key="1">
    <source>
        <dbReference type="Pfam" id="PF01068"/>
    </source>
</evidence>
<keyword evidence="3" id="KW-1185">Reference proteome</keyword>
<evidence type="ECO:0000313" key="2">
    <source>
        <dbReference type="EMBL" id="MFF8280665.1"/>
    </source>
</evidence>
<dbReference type="Proteomes" id="UP001603013">
    <property type="component" value="Unassembled WGS sequence"/>
</dbReference>
<protein>
    <recommendedName>
        <fullName evidence="1">ATP-dependent DNA ligase family profile domain-containing protein</fullName>
    </recommendedName>
</protein>
<comment type="caution">
    <text evidence="2">The sequence shown here is derived from an EMBL/GenBank/DDBJ whole genome shotgun (WGS) entry which is preliminary data.</text>
</comment>
<sequence>MPAQSGPRTPNPVRFAKRRFLSFEALQRRASAGGRAVEQLCGALPAHFIAFDDLQIEGRELLTELYDRRRTVLEGLFAEYELTPPWTLCPMTTDVVVAQEWLESWTEVEGVEGLVIKGRSQRHLPSARGWFKIRCRPTWKCQWSRHRKRQWGPCPGAEPVLADPSKEWR</sequence>
<organism evidence="2 3">
    <name type="scientific">Streptomyces lateritius</name>
    <dbReference type="NCBI Taxonomy" id="67313"/>
    <lineage>
        <taxon>Bacteria</taxon>
        <taxon>Bacillati</taxon>
        <taxon>Actinomycetota</taxon>
        <taxon>Actinomycetes</taxon>
        <taxon>Kitasatosporales</taxon>
        <taxon>Streptomycetaceae</taxon>
        <taxon>Streptomyces</taxon>
    </lineage>
</organism>
<gene>
    <name evidence="2" type="ORF">ACF05T_32110</name>
</gene>
<dbReference type="InterPro" id="IPR012310">
    <property type="entry name" value="DNA_ligase_ATP-dep_cent"/>
</dbReference>
<name>A0ABW6YLK1_9ACTN</name>
<dbReference type="EMBL" id="JBIBSM010000024">
    <property type="protein sequence ID" value="MFF8280665.1"/>
    <property type="molecule type" value="Genomic_DNA"/>
</dbReference>
<reference evidence="2 3" key="1">
    <citation type="submission" date="2024-10" db="EMBL/GenBank/DDBJ databases">
        <title>The Natural Products Discovery Center: Release of the First 8490 Sequenced Strains for Exploring Actinobacteria Biosynthetic Diversity.</title>
        <authorList>
            <person name="Kalkreuter E."/>
            <person name="Kautsar S.A."/>
            <person name="Yang D."/>
            <person name="Bader C.D."/>
            <person name="Teijaro C.N."/>
            <person name="Fluegel L."/>
            <person name="Davis C.M."/>
            <person name="Simpson J.R."/>
            <person name="Lauterbach L."/>
            <person name="Steele A.D."/>
            <person name="Gui C."/>
            <person name="Meng S."/>
            <person name="Li G."/>
            <person name="Viehrig K."/>
            <person name="Ye F."/>
            <person name="Su P."/>
            <person name="Kiefer A.F."/>
            <person name="Nichols A."/>
            <person name="Cepeda A.J."/>
            <person name="Yan W."/>
            <person name="Fan B."/>
            <person name="Jiang Y."/>
            <person name="Adhikari A."/>
            <person name="Zheng C.-J."/>
            <person name="Schuster L."/>
            <person name="Cowan T.M."/>
            <person name="Smanski M.J."/>
            <person name="Chevrette M.G."/>
            <person name="De Carvalho L.P.S."/>
            <person name="Shen B."/>
        </authorList>
    </citation>
    <scope>NUCLEOTIDE SEQUENCE [LARGE SCALE GENOMIC DNA]</scope>
    <source>
        <strain evidence="2 3">NPDC015755</strain>
    </source>
</reference>
<proteinExistence type="predicted"/>
<evidence type="ECO:0000313" key="3">
    <source>
        <dbReference type="Proteomes" id="UP001603013"/>
    </source>
</evidence>